<evidence type="ECO:0000259" key="3">
    <source>
        <dbReference type="SMART" id="SM00458"/>
    </source>
</evidence>
<dbReference type="OrthoDB" id="4302866at2"/>
<dbReference type="AlphaFoldDB" id="A0A5P0YWI7"/>
<evidence type="ECO:0000256" key="2">
    <source>
        <dbReference type="SAM" id="SignalP"/>
    </source>
</evidence>
<accession>A0A5P0YWI7</accession>
<keyword evidence="2" id="KW-0732">Signal</keyword>
<dbReference type="Proteomes" id="UP000525686">
    <property type="component" value="Unassembled WGS sequence"/>
</dbReference>
<reference evidence="8 9" key="2">
    <citation type="submission" date="2020-05" db="EMBL/GenBank/DDBJ databases">
        <title>Classification of alakaliphilic streptomycetes isolated from an alkaline soil next to Lonar Crater, India and a proposal for the recognition of Streptomyces alkaliterrae sp. nov.</title>
        <authorList>
            <person name="Golinska P."/>
        </authorList>
    </citation>
    <scope>NUCLEOTIDE SEQUENCE [LARGE SCALE GENOMIC DNA]</scope>
    <source>
        <strain evidence="9">OF3</strain>
        <strain evidence="8">OF8</strain>
    </source>
</reference>
<name>A0A5P0YWI7_9ACTN</name>
<dbReference type="PROSITE" id="PS50231">
    <property type="entry name" value="RICIN_B_LECTIN"/>
    <property type="match status" value="1"/>
</dbReference>
<reference evidence="4" key="3">
    <citation type="journal article" name="Syst. Appl. Microbiol.">
        <title>Streptomyces alkaliterrae sp. nov., isolated from an alkaline soil, and emended descriptions of Streptomyces alkaliphilus, Streptomyces calidiresistens and Streptomyces durbertensis.</title>
        <authorList>
            <person name="Swiecimska M."/>
            <person name="Golinska P."/>
            <person name="Nouioui I."/>
            <person name="Wypij M."/>
            <person name="Rai M."/>
            <person name="Sangal V."/>
            <person name="Goodfellow M."/>
        </authorList>
    </citation>
    <scope>NUCLEOTIDE SEQUENCE</scope>
    <source>
        <strain evidence="4">OF3</strain>
        <strain evidence="5">OF8</strain>
    </source>
</reference>
<dbReference type="InterPro" id="IPR035992">
    <property type="entry name" value="Ricin_B-like_lectins"/>
</dbReference>
<evidence type="ECO:0000313" key="5">
    <source>
        <dbReference type="EMBL" id="MBB1259020.1"/>
    </source>
</evidence>
<evidence type="ECO:0000313" key="9">
    <source>
        <dbReference type="Proteomes" id="UP000525686"/>
    </source>
</evidence>
<evidence type="ECO:0000313" key="8">
    <source>
        <dbReference type="Proteomes" id="UP000517765"/>
    </source>
</evidence>
<evidence type="ECO:0000313" key="4">
    <source>
        <dbReference type="EMBL" id="MBB1256701.1"/>
    </source>
</evidence>
<evidence type="ECO:0000256" key="1">
    <source>
        <dbReference type="SAM" id="MobiDB-lite"/>
    </source>
</evidence>
<gene>
    <name evidence="6" type="ORF">FNX44_022795</name>
    <name evidence="4" type="ORF">H3146_25635</name>
    <name evidence="5" type="ORF">H3147_09250</name>
</gene>
<feature type="signal peptide" evidence="2">
    <location>
        <begin position="1"/>
        <end position="30"/>
    </location>
</feature>
<dbReference type="CDD" id="cd00161">
    <property type="entry name" value="beta-trefoil_Ricin-like"/>
    <property type="match status" value="1"/>
</dbReference>
<dbReference type="RefSeq" id="WP_143650649.1">
    <property type="nucleotide sequence ID" value="NZ_JABJWZ010000431.1"/>
</dbReference>
<sequence>MRPHLRRALHLLVVPLVALLMLATGTVATAQTADATEGDAWTFTTSNGRRLDVQNGNTGDGVFVVANRTPGHHQNWRLIPLGHGEFQVANTVTGKCLTEAFPLRQQSCGRAGQEWHFRPVVGKSNTYTLVRRTNDRCLDIVQGAQYSDAWTQVYRCNGTSAQEWTVSASKAPEAKKLATDYYARLCSTNTSTCSWKQTSEGEPEALPRKKASSVWYNDTSEKVSQIFTTIYHSGWSQSFTSGVSASVGVSVPMQAMISAQLSGTVTYQSNETEINGVVVVVPPKQYGWVDFAAVAKQVTGTWTFDKGGFPWTSEGTVTVPVVDSSAGSTMYIAHTGSNPPGTTPPQEGGKPEAQSLATSATSTFNLPPGTQLASHGKGVKITDADGRAILTMAPGEVTDTQGKTYEYKISVTGNRLTQTIEGAPGETIEGTESMPIVTLGPASFPSSEPKNPFTASLVALRDYPVEVCDKNNDGRCDEAEKKQYEEEVRKRDAAWNKCVGQWTIGTAITGTAAGAILGPGAVVGGLAGFLGGAAAGAVVCTF</sequence>
<organism evidence="6 7">
    <name type="scientific">Streptomyces alkaliterrae</name>
    <dbReference type="NCBI Taxonomy" id="2213162"/>
    <lineage>
        <taxon>Bacteria</taxon>
        <taxon>Bacillati</taxon>
        <taxon>Actinomycetota</taxon>
        <taxon>Actinomycetes</taxon>
        <taxon>Kitasatosporales</taxon>
        <taxon>Streptomycetaceae</taxon>
        <taxon>Streptomyces</taxon>
    </lineage>
</organism>
<feature type="chain" id="PRO_5033496386" evidence="2">
    <location>
        <begin position="31"/>
        <end position="542"/>
    </location>
</feature>
<dbReference type="SMART" id="SM00458">
    <property type="entry name" value="RICIN"/>
    <property type="match status" value="1"/>
</dbReference>
<reference evidence="6 7" key="1">
    <citation type="submission" date="2019-10" db="EMBL/GenBank/DDBJ databases">
        <title>Streptomyces sp. nov., a novel actinobacterium isolated from alkaline environment.</title>
        <authorList>
            <person name="Golinska P."/>
        </authorList>
    </citation>
    <scope>NUCLEOTIDE SEQUENCE [LARGE SCALE GENOMIC DNA]</scope>
    <source>
        <strain evidence="6 7">OF1</strain>
    </source>
</reference>
<evidence type="ECO:0000313" key="7">
    <source>
        <dbReference type="Proteomes" id="UP000320857"/>
    </source>
</evidence>
<dbReference type="SUPFAM" id="SSF50370">
    <property type="entry name" value="Ricin B-like lectins"/>
    <property type="match status" value="1"/>
</dbReference>
<comment type="caution">
    <text evidence="6">The sequence shown here is derived from an EMBL/GenBank/DDBJ whole genome shotgun (WGS) entry which is preliminary data.</text>
</comment>
<feature type="domain" description="Ricin B lectin" evidence="3">
    <location>
        <begin position="40"/>
        <end position="167"/>
    </location>
</feature>
<dbReference type="Proteomes" id="UP000517765">
    <property type="component" value="Unassembled WGS sequence"/>
</dbReference>
<dbReference type="Gene3D" id="2.80.10.50">
    <property type="match status" value="2"/>
</dbReference>
<keyword evidence="7" id="KW-1185">Reference proteome</keyword>
<protein>
    <submittedName>
        <fullName evidence="4">RICIN domain-containing protein</fullName>
    </submittedName>
</protein>
<dbReference type="EMBL" id="VJYK02000325">
    <property type="protein sequence ID" value="MQS04645.1"/>
    <property type="molecule type" value="Genomic_DNA"/>
</dbReference>
<feature type="region of interest" description="Disordered" evidence="1">
    <location>
        <begin position="335"/>
        <end position="362"/>
    </location>
</feature>
<dbReference type="InterPro" id="IPR000772">
    <property type="entry name" value="Ricin_B_lectin"/>
</dbReference>
<evidence type="ECO:0000313" key="6">
    <source>
        <dbReference type="EMBL" id="MQS04645.1"/>
    </source>
</evidence>
<dbReference type="EMBL" id="JABJXA010000039">
    <property type="protein sequence ID" value="MBB1259020.1"/>
    <property type="molecule type" value="Genomic_DNA"/>
</dbReference>
<proteinExistence type="predicted"/>
<dbReference type="Proteomes" id="UP000320857">
    <property type="component" value="Unassembled WGS sequence"/>
</dbReference>
<dbReference type="EMBL" id="JABJWZ010000431">
    <property type="protein sequence ID" value="MBB1256701.1"/>
    <property type="molecule type" value="Genomic_DNA"/>
</dbReference>
<dbReference type="Pfam" id="PF00652">
    <property type="entry name" value="Ricin_B_lectin"/>
    <property type="match status" value="1"/>
</dbReference>